<sequence length="548" mass="62723">MLNEQQILAEAGSATFAKGMQLLAQNKVLQFKLGAERCTAMVQGSRPYQVQIDLHSGRAFCSCPAAEYQSLCKHGVAVALRLSLANQGVEPANDERAQLRAHFADKAADELVEIVLGCLEQSPHLWQKWLLQVRSAKQPLSVTELKKRLTQALPLRSLWDWDEVRDYFLDAEQQLDILWPVLARLATEDQWSLVNHALKRFNLVLERLDDSGGNRFAVEEQLCRQLATVFDRLDWSDQKKAQWLFDNLDNDQDIFPRVPEDFSLSAETRHALGALCEQALQKETKVLKGKTPDFEYTWRMSRYAAPLLALAIQNDDWREQLRIRAMLASQSDDFLALCQLCLAHQAQDEAQAWLDRAYASAKSRHEKNACRHHEVEVKLAFGDSQGAWSLAWQLFTEAPNYEAYQELAKLYGQLGQPSPDFLAQVESCFEQKGGEALLAFYLEQRQLDKAREWTKNHSANSGLLLALSEELLEWHPDEAIALVLKVVKPLIEQTHNDAYQQAILHLSQLQKQLRDQGHSLKPFQDTIEQLADQYRRKRNMLALLKEHF</sequence>
<dbReference type="InterPro" id="IPR007527">
    <property type="entry name" value="Znf_SWIM"/>
</dbReference>
<dbReference type="Pfam" id="PF04434">
    <property type="entry name" value="SWIM"/>
    <property type="match status" value="1"/>
</dbReference>
<dbReference type="Pfam" id="PF21810">
    <property type="entry name" value="DUF6880"/>
    <property type="match status" value="1"/>
</dbReference>
<name>A0A3N1PBF0_9GAMM</name>
<evidence type="ECO:0000313" key="3">
    <source>
        <dbReference type="EMBL" id="ROQ21966.1"/>
    </source>
</evidence>
<proteinExistence type="predicted"/>
<evidence type="ECO:0000256" key="1">
    <source>
        <dbReference type="PROSITE-ProRule" id="PRU00325"/>
    </source>
</evidence>
<dbReference type="Proteomes" id="UP000268033">
    <property type="component" value="Unassembled WGS sequence"/>
</dbReference>
<dbReference type="InterPro" id="IPR049245">
    <property type="entry name" value="DUF6880"/>
</dbReference>
<dbReference type="RefSeq" id="WP_123422471.1">
    <property type="nucleotide sequence ID" value="NZ_RJUL01000011.1"/>
</dbReference>
<evidence type="ECO:0000313" key="4">
    <source>
        <dbReference type="Proteomes" id="UP000268033"/>
    </source>
</evidence>
<keyword evidence="1" id="KW-0479">Metal-binding</keyword>
<gene>
    <name evidence="3" type="ORF">EDC28_11168</name>
</gene>
<evidence type="ECO:0000259" key="2">
    <source>
        <dbReference type="PROSITE" id="PS50966"/>
    </source>
</evidence>
<accession>A0A3N1PBF0</accession>
<keyword evidence="1" id="KW-0863">Zinc-finger</keyword>
<dbReference type="PROSITE" id="PS50966">
    <property type="entry name" value="ZF_SWIM"/>
    <property type="match status" value="1"/>
</dbReference>
<dbReference type="GO" id="GO:0008270">
    <property type="term" value="F:zinc ion binding"/>
    <property type="evidence" value="ECO:0007669"/>
    <property type="project" value="UniProtKB-KW"/>
</dbReference>
<dbReference type="AlphaFoldDB" id="A0A3N1PBF0"/>
<protein>
    <submittedName>
        <fullName evidence="3">Putative Zn finger protein</fullName>
    </submittedName>
</protein>
<reference evidence="3 4" key="1">
    <citation type="submission" date="2018-11" db="EMBL/GenBank/DDBJ databases">
        <title>Genomic Encyclopedia of Type Strains, Phase IV (KMG-IV): sequencing the most valuable type-strain genomes for metagenomic binning, comparative biology and taxonomic classification.</title>
        <authorList>
            <person name="Goeker M."/>
        </authorList>
    </citation>
    <scope>NUCLEOTIDE SEQUENCE [LARGE SCALE GENOMIC DNA]</scope>
    <source>
        <strain evidence="3 4">DSM 21945</strain>
    </source>
</reference>
<feature type="domain" description="SWIM-type" evidence="2">
    <location>
        <begin position="48"/>
        <end position="83"/>
    </location>
</feature>
<keyword evidence="1" id="KW-0862">Zinc</keyword>
<organism evidence="3 4">
    <name type="scientific">Gallaecimonas pentaromativorans</name>
    <dbReference type="NCBI Taxonomy" id="584787"/>
    <lineage>
        <taxon>Bacteria</taxon>
        <taxon>Pseudomonadati</taxon>
        <taxon>Pseudomonadota</taxon>
        <taxon>Gammaproteobacteria</taxon>
        <taxon>Enterobacterales</taxon>
        <taxon>Gallaecimonadaceae</taxon>
        <taxon>Gallaecimonas</taxon>
    </lineage>
</organism>
<keyword evidence="4" id="KW-1185">Reference proteome</keyword>
<comment type="caution">
    <text evidence="3">The sequence shown here is derived from an EMBL/GenBank/DDBJ whole genome shotgun (WGS) entry which is preliminary data.</text>
</comment>
<dbReference type="EMBL" id="RJUL01000011">
    <property type="protein sequence ID" value="ROQ21966.1"/>
    <property type="molecule type" value="Genomic_DNA"/>
</dbReference>